<dbReference type="GO" id="GO:0005615">
    <property type="term" value="C:extracellular space"/>
    <property type="evidence" value="ECO:0007669"/>
    <property type="project" value="TreeGrafter"/>
</dbReference>
<evidence type="ECO:0000256" key="2">
    <source>
        <dbReference type="ARBA" id="ARBA00022525"/>
    </source>
</evidence>
<protein>
    <submittedName>
        <fullName evidence="10">Serine proteinase stubblelike</fullName>
    </submittedName>
</protein>
<dbReference type="InterPro" id="IPR050127">
    <property type="entry name" value="Serine_Proteases_S1"/>
</dbReference>
<keyword evidence="2" id="KW-0964">Secreted</keyword>
<dbReference type="PROSITE" id="PS50240">
    <property type="entry name" value="TRYPSIN_DOM"/>
    <property type="match status" value="1"/>
</dbReference>
<evidence type="ECO:0000256" key="7">
    <source>
        <dbReference type="ARBA" id="ARBA00023157"/>
    </source>
</evidence>
<evidence type="ECO:0000256" key="1">
    <source>
        <dbReference type="ARBA" id="ARBA00004613"/>
    </source>
</evidence>
<dbReference type="SUPFAM" id="SSF50494">
    <property type="entry name" value="Trypsin-like serine proteases"/>
    <property type="match status" value="1"/>
</dbReference>
<keyword evidence="11" id="KW-1185">Reference proteome</keyword>
<dbReference type="Proteomes" id="UP000595437">
    <property type="component" value="Chromosome 1"/>
</dbReference>
<keyword evidence="8" id="KW-0325">Glycoprotein</keyword>
<gene>
    <name evidence="10" type="ORF">FKW44_000209</name>
</gene>
<name>A0A7T8KH54_CALRO</name>
<feature type="domain" description="Peptidase S1" evidence="9">
    <location>
        <begin position="1"/>
        <end position="94"/>
    </location>
</feature>
<dbReference type="GO" id="GO:0004252">
    <property type="term" value="F:serine-type endopeptidase activity"/>
    <property type="evidence" value="ECO:0007669"/>
    <property type="project" value="InterPro"/>
</dbReference>
<dbReference type="GO" id="GO:0006508">
    <property type="term" value="P:proteolysis"/>
    <property type="evidence" value="ECO:0007669"/>
    <property type="project" value="UniProtKB-KW"/>
</dbReference>
<dbReference type="Pfam" id="PF00089">
    <property type="entry name" value="Trypsin"/>
    <property type="match status" value="1"/>
</dbReference>
<proteinExistence type="predicted"/>
<reference evidence="11" key="1">
    <citation type="submission" date="2021-01" db="EMBL/GenBank/DDBJ databases">
        <title>Caligus Genome Assembly.</title>
        <authorList>
            <person name="Gallardo-Escarate C."/>
        </authorList>
    </citation>
    <scope>NUCLEOTIDE SEQUENCE [LARGE SCALE GENOMIC DNA]</scope>
</reference>
<evidence type="ECO:0000313" key="10">
    <source>
        <dbReference type="EMBL" id="QQP55765.1"/>
    </source>
</evidence>
<dbReference type="InterPro" id="IPR033116">
    <property type="entry name" value="TRYPSIN_SER"/>
</dbReference>
<dbReference type="OrthoDB" id="93664at2759"/>
<dbReference type="Gene3D" id="2.40.10.10">
    <property type="entry name" value="Trypsin-like serine proteases"/>
    <property type="match status" value="1"/>
</dbReference>
<evidence type="ECO:0000256" key="6">
    <source>
        <dbReference type="ARBA" id="ARBA00022825"/>
    </source>
</evidence>
<keyword evidence="4" id="KW-0732">Signal</keyword>
<evidence type="ECO:0000256" key="8">
    <source>
        <dbReference type="ARBA" id="ARBA00023180"/>
    </source>
</evidence>
<dbReference type="InterPro" id="IPR009003">
    <property type="entry name" value="Peptidase_S1_PA"/>
</dbReference>
<accession>A0A7T8KH54</accession>
<dbReference type="InterPro" id="IPR043504">
    <property type="entry name" value="Peptidase_S1_PA_chymotrypsin"/>
</dbReference>
<feature type="non-terminal residue" evidence="10">
    <location>
        <position position="1"/>
    </location>
</feature>
<keyword evidence="5" id="KW-0378">Hydrolase</keyword>
<evidence type="ECO:0000256" key="5">
    <source>
        <dbReference type="ARBA" id="ARBA00022801"/>
    </source>
</evidence>
<dbReference type="PROSITE" id="PS00135">
    <property type="entry name" value="TRYPSIN_SER"/>
    <property type="match status" value="1"/>
</dbReference>
<evidence type="ECO:0000256" key="4">
    <source>
        <dbReference type="ARBA" id="ARBA00022729"/>
    </source>
</evidence>
<dbReference type="InterPro" id="IPR001254">
    <property type="entry name" value="Trypsin_dom"/>
</dbReference>
<keyword evidence="6" id="KW-0720">Serine protease</keyword>
<comment type="subcellular location">
    <subcellularLocation>
        <location evidence="1">Secreted</location>
    </subcellularLocation>
</comment>
<feature type="non-terminal residue" evidence="10">
    <location>
        <position position="112"/>
    </location>
</feature>
<dbReference type="PANTHER" id="PTHR24264:SF65">
    <property type="entry name" value="SRCR DOMAIN-CONTAINING PROTEIN"/>
    <property type="match status" value="1"/>
</dbReference>
<keyword evidence="3" id="KW-0645">Protease</keyword>
<evidence type="ECO:0000259" key="9">
    <source>
        <dbReference type="PROSITE" id="PS50240"/>
    </source>
</evidence>
<dbReference type="AlphaFoldDB" id="A0A7T8KH54"/>
<dbReference type="PANTHER" id="PTHR24264">
    <property type="entry name" value="TRYPSIN-RELATED"/>
    <property type="match status" value="1"/>
</dbReference>
<sequence length="112" mass="12040">SEILLRTSLTVLESTHAYCFDGHNRSLPDSKLCAYGLNHDACFGDSGGPLIVEENGRCTVVGVVSYGFGCSTQFVAGVYTRVTEFMDWIKGHAAVGGCMEPKSSLKCDLLVQ</sequence>
<evidence type="ECO:0000313" key="11">
    <source>
        <dbReference type="Proteomes" id="UP000595437"/>
    </source>
</evidence>
<dbReference type="EMBL" id="CP045890">
    <property type="protein sequence ID" value="QQP55765.1"/>
    <property type="molecule type" value="Genomic_DNA"/>
</dbReference>
<evidence type="ECO:0000256" key="3">
    <source>
        <dbReference type="ARBA" id="ARBA00022670"/>
    </source>
</evidence>
<dbReference type="FunFam" id="2.40.10.10:FF:000054">
    <property type="entry name" value="Complement C1r subcomponent"/>
    <property type="match status" value="1"/>
</dbReference>
<keyword evidence="7" id="KW-1015">Disulfide bond</keyword>
<organism evidence="10 11">
    <name type="scientific">Caligus rogercresseyi</name>
    <name type="common">Sea louse</name>
    <dbReference type="NCBI Taxonomy" id="217165"/>
    <lineage>
        <taxon>Eukaryota</taxon>
        <taxon>Metazoa</taxon>
        <taxon>Ecdysozoa</taxon>
        <taxon>Arthropoda</taxon>
        <taxon>Crustacea</taxon>
        <taxon>Multicrustacea</taxon>
        <taxon>Hexanauplia</taxon>
        <taxon>Copepoda</taxon>
        <taxon>Siphonostomatoida</taxon>
        <taxon>Caligidae</taxon>
        <taxon>Caligus</taxon>
    </lineage>
</organism>